<dbReference type="GO" id="GO:0016787">
    <property type="term" value="F:hydrolase activity"/>
    <property type="evidence" value="ECO:0007669"/>
    <property type="project" value="UniProtKB-KW"/>
</dbReference>
<dbReference type="PRINTS" id="PR00111">
    <property type="entry name" value="ABHYDROLASE"/>
</dbReference>
<dbReference type="InterPro" id="IPR000073">
    <property type="entry name" value="AB_hydrolase_1"/>
</dbReference>
<dbReference type="STRING" id="1428644.BIV57_08745"/>
<proteinExistence type="predicted"/>
<dbReference type="Proteomes" id="UP000243342">
    <property type="component" value="Unassembled WGS sequence"/>
</dbReference>
<evidence type="ECO:0000313" key="4">
    <source>
        <dbReference type="Proteomes" id="UP000243342"/>
    </source>
</evidence>
<keyword evidence="1 3" id="KW-0378">Hydrolase</keyword>
<dbReference type="EMBL" id="MLCF01000042">
    <property type="protein sequence ID" value="OIV37874.1"/>
    <property type="molecule type" value="Genomic_DNA"/>
</dbReference>
<dbReference type="InterPro" id="IPR000639">
    <property type="entry name" value="Epox_hydrolase-like"/>
</dbReference>
<dbReference type="SUPFAM" id="SSF53474">
    <property type="entry name" value="alpha/beta-Hydrolases"/>
    <property type="match status" value="1"/>
</dbReference>
<accession>A0A1J7CDY0</accession>
<reference evidence="3 4" key="1">
    <citation type="submission" date="2016-10" db="EMBL/GenBank/DDBJ databases">
        <title>Genome sequence of Streptomyces gilvigriseus MUSC 26.</title>
        <authorList>
            <person name="Lee L.-H."/>
            <person name="Ser H.-L."/>
        </authorList>
    </citation>
    <scope>NUCLEOTIDE SEQUENCE [LARGE SCALE GENOMIC DNA]</scope>
    <source>
        <strain evidence="3 4">MUSC 26</strain>
    </source>
</reference>
<gene>
    <name evidence="3" type="ORF">BIV57_08745</name>
</gene>
<evidence type="ECO:0000256" key="1">
    <source>
        <dbReference type="ARBA" id="ARBA00022801"/>
    </source>
</evidence>
<keyword evidence="4" id="KW-1185">Reference proteome</keyword>
<feature type="domain" description="AB hydrolase-1" evidence="2">
    <location>
        <begin position="43"/>
        <end position="297"/>
    </location>
</feature>
<organism evidence="3 4">
    <name type="scientific">Mangrovactinospora gilvigrisea</name>
    <dbReference type="NCBI Taxonomy" id="1428644"/>
    <lineage>
        <taxon>Bacteria</taxon>
        <taxon>Bacillati</taxon>
        <taxon>Actinomycetota</taxon>
        <taxon>Actinomycetes</taxon>
        <taxon>Kitasatosporales</taxon>
        <taxon>Streptomycetaceae</taxon>
        <taxon>Mangrovactinospora</taxon>
    </lineage>
</organism>
<sequence>MRAAPGAAADGGPVRLAGPWTHRDVSANGARFHVAELGEGPLVLLLHGFPQFWWSWRHQLEELAAAGFRAVAMDLRGVGGSDHTPRGYDPPSLALDVAGVIRSLGERDAVVVGHGWGGYLAWTLAVMRPSVVRRLAVASMPHPRIYKRALWTGVRGVRARRMVLGFQLPWVPERRLVHGGAEAVGRMLRDWSGPSKPDEEAVRVYRRVMQVPGAAHCAVEPYRWLLRSVPRPDGIRFAQRMKRPVRVPVLQLHGVLDPTVPARAAAGSSRCVAAPYRWRLLDGVGHFPQEEAPEVFATELIGWLNDPEPDR</sequence>
<evidence type="ECO:0000259" key="2">
    <source>
        <dbReference type="Pfam" id="PF12697"/>
    </source>
</evidence>
<dbReference type="InterPro" id="IPR029058">
    <property type="entry name" value="AB_hydrolase_fold"/>
</dbReference>
<protein>
    <submittedName>
        <fullName evidence="3">Alpha/beta hydrolase</fullName>
    </submittedName>
</protein>
<dbReference type="Gene3D" id="3.40.50.1820">
    <property type="entry name" value="alpha/beta hydrolase"/>
    <property type="match status" value="1"/>
</dbReference>
<dbReference type="AlphaFoldDB" id="A0A1J7CDY0"/>
<evidence type="ECO:0000313" key="3">
    <source>
        <dbReference type="EMBL" id="OIV37874.1"/>
    </source>
</evidence>
<dbReference type="PRINTS" id="PR00412">
    <property type="entry name" value="EPOXHYDRLASE"/>
</dbReference>
<name>A0A1J7CDY0_9ACTN</name>
<dbReference type="Pfam" id="PF12697">
    <property type="entry name" value="Abhydrolase_6"/>
    <property type="match status" value="1"/>
</dbReference>
<comment type="caution">
    <text evidence="3">The sequence shown here is derived from an EMBL/GenBank/DDBJ whole genome shotgun (WGS) entry which is preliminary data.</text>
</comment>
<dbReference type="PANTHER" id="PTHR43329">
    <property type="entry name" value="EPOXIDE HYDROLASE"/>
    <property type="match status" value="1"/>
</dbReference>